<organism evidence="1 2">
    <name type="scientific">Corynebacterium resistens (strain DSM 45100 / JCM 12819 / GTC 2026 / SICGH 158)</name>
    <dbReference type="NCBI Taxonomy" id="662755"/>
    <lineage>
        <taxon>Bacteria</taxon>
        <taxon>Bacillati</taxon>
        <taxon>Actinomycetota</taxon>
        <taxon>Actinomycetes</taxon>
        <taxon>Mycobacteriales</taxon>
        <taxon>Corynebacteriaceae</taxon>
        <taxon>Corynebacterium</taxon>
    </lineage>
</organism>
<reference evidence="1 2" key="1">
    <citation type="journal article" date="2012" name="BMC Genomics">
        <title>Complete genome sequence, lifestyle, and multi-drug resistance of the human pathogen Corynebacterium resistens DSM 45100 isolated from blood samples of a leukemia patient.</title>
        <authorList>
            <person name="Schroder J."/>
            <person name="Maus I."/>
            <person name="Meyer K."/>
            <person name="Wordemann S."/>
            <person name="Blom J."/>
            <person name="Jaenicke S."/>
            <person name="Schneider J."/>
            <person name="Trost E."/>
            <person name="Tauch A."/>
        </authorList>
    </citation>
    <scope>NUCLEOTIDE SEQUENCE [LARGE SCALE GENOMIC DNA]</scope>
    <source>
        <strain evidence="2">DSM 45100 / JCM 12819 / CCUG 50093 / GTC 2026 / SICGH 158</strain>
    </source>
</reference>
<keyword evidence="2" id="KW-1185">Reference proteome</keyword>
<dbReference type="Proteomes" id="UP000000492">
    <property type="component" value="Chromosome"/>
</dbReference>
<evidence type="ECO:0000313" key="2">
    <source>
        <dbReference type="Proteomes" id="UP000000492"/>
    </source>
</evidence>
<sequence>MMFAMKEPAGLENAIEGLRAKIKLLEGGSAAPQTAAQAGVTVPSTVDVPPWLRDVLAGQGFARGAVTQVSNCPAALIHCVAAATAQGNCVAIVNYPSLALAAIDAAGGDLERVVFIPDATPHTAAVLGTLAEGMDMILYQPAASDGVDGTGRLTPTYVRPVEARLRKSECALVVCGAQWPGARLHIDWQITGVRGLGRGSGRVKAVELTAKARGKSQPPRTVHAVMGESWDAVEIGEAGVVSNQEKIQRIVPGQVAQ</sequence>
<dbReference type="eggNOG" id="COG4544">
    <property type="taxonomic scope" value="Bacteria"/>
</dbReference>
<dbReference type="AlphaFoldDB" id="F8E1U8"/>
<dbReference type="STRING" id="662755.CRES_1809"/>
<name>F8E1U8_CORRG</name>
<gene>
    <name evidence="1" type="ordered locus">CRES_1809</name>
</gene>
<protein>
    <submittedName>
        <fullName evidence="1">Uncharacterized protein</fullName>
    </submittedName>
</protein>
<proteinExistence type="predicted"/>
<evidence type="ECO:0000313" key="1">
    <source>
        <dbReference type="EMBL" id="AEI10161.1"/>
    </source>
</evidence>
<dbReference type="HOGENOM" id="CLU_074514_1_0_11"/>
<accession>F8E1U8</accession>
<dbReference type="EMBL" id="CP002857">
    <property type="protein sequence ID" value="AEI10161.1"/>
    <property type="molecule type" value="Genomic_DNA"/>
</dbReference>
<dbReference type="KEGG" id="crd:CRES_1809"/>